<gene>
    <name evidence="1" type="ORF">RRG08_006393</name>
</gene>
<organism evidence="1 2">
    <name type="scientific">Elysia crispata</name>
    <name type="common">lettuce slug</name>
    <dbReference type="NCBI Taxonomy" id="231223"/>
    <lineage>
        <taxon>Eukaryota</taxon>
        <taxon>Metazoa</taxon>
        <taxon>Spiralia</taxon>
        <taxon>Lophotrochozoa</taxon>
        <taxon>Mollusca</taxon>
        <taxon>Gastropoda</taxon>
        <taxon>Heterobranchia</taxon>
        <taxon>Euthyneura</taxon>
        <taxon>Panpulmonata</taxon>
        <taxon>Sacoglossa</taxon>
        <taxon>Placobranchoidea</taxon>
        <taxon>Plakobranchidae</taxon>
        <taxon>Elysia</taxon>
    </lineage>
</organism>
<dbReference type="AlphaFoldDB" id="A0AAE1CRI4"/>
<keyword evidence="2" id="KW-1185">Reference proteome</keyword>
<proteinExistence type="predicted"/>
<protein>
    <submittedName>
        <fullName evidence="1">Uncharacterized protein</fullName>
    </submittedName>
</protein>
<evidence type="ECO:0000313" key="1">
    <source>
        <dbReference type="EMBL" id="KAK3730543.1"/>
    </source>
</evidence>
<dbReference type="Proteomes" id="UP001283361">
    <property type="component" value="Unassembled WGS sequence"/>
</dbReference>
<sequence length="90" mass="9647">MRGGKTTPQSGAGRLSIDGAMCTMLVATETTSSQLSHSSVLHSYLPDPNPGMDLKKNKIHTSMRIDGIEYSDRDGIETASNELRVGVIVI</sequence>
<name>A0AAE1CRI4_9GAST</name>
<evidence type="ECO:0000313" key="2">
    <source>
        <dbReference type="Proteomes" id="UP001283361"/>
    </source>
</evidence>
<comment type="caution">
    <text evidence="1">The sequence shown here is derived from an EMBL/GenBank/DDBJ whole genome shotgun (WGS) entry which is preliminary data.</text>
</comment>
<dbReference type="EMBL" id="JAWDGP010007073">
    <property type="protein sequence ID" value="KAK3730543.1"/>
    <property type="molecule type" value="Genomic_DNA"/>
</dbReference>
<reference evidence="1" key="1">
    <citation type="journal article" date="2023" name="G3 (Bethesda)">
        <title>A reference genome for the long-term kleptoplast-retaining sea slug Elysia crispata morphotype clarki.</title>
        <authorList>
            <person name="Eastman K.E."/>
            <person name="Pendleton A.L."/>
            <person name="Shaikh M.A."/>
            <person name="Suttiyut T."/>
            <person name="Ogas R."/>
            <person name="Tomko P."/>
            <person name="Gavelis G."/>
            <person name="Widhalm J.R."/>
            <person name="Wisecaver J.H."/>
        </authorList>
    </citation>
    <scope>NUCLEOTIDE SEQUENCE</scope>
    <source>
        <strain evidence="1">ECLA1</strain>
    </source>
</reference>
<accession>A0AAE1CRI4</accession>